<dbReference type="EMBL" id="ATHL01000001">
    <property type="protein sequence ID" value="EQB19784.1"/>
    <property type="molecule type" value="Genomic_DNA"/>
</dbReference>
<gene>
    <name evidence="2" type="ORF">L284_00415</name>
</gene>
<proteinExistence type="predicted"/>
<evidence type="ECO:0000313" key="2">
    <source>
        <dbReference type="EMBL" id="EQB19784.1"/>
    </source>
</evidence>
<dbReference type="InterPro" id="IPR018713">
    <property type="entry name" value="MPAB/Lcp_cat_dom"/>
</dbReference>
<dbReference type="RefSeq" id="WP_021232086.1">
    <property type="nucleotide sequence ID" value="NZ_ATHL01000001.1"/>
</dbReference>
<comment type="caution">
    <text evidence="2">The sequence shown here is derived from an EMBL/GenBank/DDBJ whole genome shotgun (WGS) entry which is preliminary data.</text>
</comment>
<dbReference type="AlphaFoldDB" id="T0JD70"/>
<dbReference type="PANTHER" id="PTHR36151:SF3">
    <property type="entry name" value="ER-BOUND OXYGENASE MPAB_MPAB'_RUBBER OXYGENASE CATALYTIC DOMAIN-CONTAINING PROTEIN"/>
    <property type="match status" value="1"/>
</dbReference>
<evidence type="ECO:0000313" key="3">
    <source>
        <dbReference type="Proteomes" id="UP000015527"/>
    </source>
</evidence>
<sequence length="285" mass="30708">MAALKIPGPADTVKHLLVRQVRAIFNDSSKGEAPVVPSPHALFEPDSPIRMVHADVVAMMVGGMRALLLQMLHPAALQGVLDHSDFREDVAGRLRRTARFIAVTTYGHRDEAARTIAAVNAIHRRVTGTLPDGRPYSATEPSVLAWVHMAEATSFLDAYLAYGNPAMPAEAQDRYFEQAAVVAEMLGAAPIPRSRAEAADLMEQMRGELRGSAAAREVASFVLEGAPEQQPNRVARTLGKAALDLLPPFARTMLGLRRPGRIVLPALVGTRAMAGAVRWAFAGTR</sequence>
<evidence type="ECO:0000259" key="1">
    <source>
        <dbReference type="Pfam" id="PF09995"/>
    </source>
</evidence>
<dbReference type="PANTHER" id="PTHR36151">
    <property type="entry name" value="BLR2777 PROTEIN"/>
    <property type="match status" value="1"/>
</dbReference>
<protein>
    <recommendedName>
        <fullName evidence="1">ER-bound oxygenase mpaB/mpaB'/Rubber oxygenase catalytic domain-containing protein</fullName>
    </recommendedName>
</protein>
<reference evidence="2 3" key="1">
    <citation type="journal article" date="2013" name="Genome Announc.">
        <title>Genome Sequence of Novosphingobium lindaniclasticum LE124T, Isolated from a Hexachlorocyclohexane Dumpsite.</title>
        <authorList>
            <person name="Saxena A."/>
            <person name="Nayyar N."/>
            <person name="Sangwan N."/>
            <person name="Kumari R."/>
            <person name="Khurana J.P."/>
            <person name="Lal R."/>
        </authorList>
    </citation>
    <scope>NUCLEOTIDE SEQUENCE [LARGE SCALE GENOMIC DNA]</scope>
    <source>
        <strain evidence="2 3">LE124</strain>
    </source>
</reference>
<organism evidence="2 3">
    <name type="scientific">Novosphingobium lindaniclasticum LE124</name>
    <dbReference type="NCBI Taxonomy" id="1096930"/>
    <lineage>
        <taxon>Bacteria</taxon>
        <taxon>Pseudomonadati</taxon>
        <taxon>Pseudomonadota</taxon>
        <taxon>Alphaproteobacteria</taxon>
        <taxon>Sphingomonadales</taxon>
        <taxon>Sphingomonadaceae</taxon>
        <taxon>Novosphingobium</taxon>
    </lineage>
</organism>
<dbReference type="Pfam" id="PF09995">
    <property type="entry name" value="MPAB_Lcp_cat"/>
    <property type="match status" value="1"/>
</dbReference>
<keyword evidence="3" id="KW-1185">Reference proteome</keyword>
<dbReference type="GO" id="GO:0016491">
    <property type="term" value="F:oxidoreductase activity"/>
    <property type="evidence" value="ECO:0007669"/>
    <property type="project" value="InterPro"/>
</dbReference>
<dbReference type="eggNOG" id="COG3662">
    <property type="taxonomic scope" value="Bacteria"/>
</dbReference>
<accession>T0JD70</accession>
<dbReference type="PATRIC" id="fig|1096930.3.peg.85"/>
<dbReference type="Proteomes" id="UP000015527">
    <property type="component" value="Unassembled WGS sequence"/>
</dbReference>
<feature type="domain" description="ER-bound oxygenase mpaB/mpaB'/Rubber oxygenase catalytic" evidence="1">
    <location>
        <begin position="52"/>
        <end position="279"/>
    </location>
</feature>
<name>T0JD70_9SPHN</name>